<reference evidence="2 3" key="1">
    <citation type="submission" date="2024-02" db="EMBL/GenBank/DDBJ databases">
        <title>Discinaceae phylogenomics.</title>
        <authorList>
            <person name="Dirks A.C."/>
            <person name="James T.Y."/>
        </authorList>
    </citation>
    <scope>NUCLEOTIDE SEQUENCE [LARGE SCALE GENOMIC DNA]</scope>
    <source>
        <strain evidence="2 3">ACD0624</strain>
    </source>
</reference>
<evidence type="ECO:0000313" key="3">
    <source>
        <dbReference type="Proteomes" id="UP001447188"/>
    </source>
</evidence>
<feature type="coiled-coil region" evidence="1">
    <location>
        <begin position="393"/>
        <end position="420"/>
    </location>
</feature>
<keyword evidence="3" id="KW-1185">Reference proteome</keyword>
<proteinExistence type="predicted"/>
<accession>A0ABR3G439</accession>
<evidence type="ECO:0000256" key="1">
    <source>
        <dbReference type="SAM" id="Coils"/>
    </source>
</evidence>
<protein>
    <submittedName>
        <fullName evidence="2">Uncharacterized protein</fullName>
    </submittedName>
</protein>
<organism evidence="2 3">
    <name type="scientific">Discina gigas</name>
    <dbReference type="NCBI Taxonomy" id="1032678"/>
    <lineage>
        <taxon>Eukaryota</taxon>
        <taxon>Fungi</taxon>
        <taxon>Dikarya</taxon>
        <taxon>Ascomycota</taxon>
        <taxon>Pezizomycotina</taxon>
        <taxon>Pezizomycetes</taxon>
        <taxon>Pezizales</taxon>
        <taxon>Discinaceae</taxon>
        <taxon>Discina</taxon>
    </lineage>
</organism>
<name>A0ABR3G439_9PEZI</name>
<dbReference type="EMBL" id="JBBBZM010000743">
    <property type="protein sequence ID" value="KAL0630371.1"/>
    <property type="molecule type" value="Genomic_DNA"/>
</dbReference>
<sequence length="456" mass="51169">MSGEAVPWVGVQLEQMVLPLSLRNAPAAVLDFWTSRARVVTAEATLRFSDFLASRIRTHSFIKGPLHVISRRARATRAVAGVLLGEDSHYLVVFCDADELPFIYKPIAEMKRIVRDNPDWGLIRPGFPDGVQLRNREGKTPTVDGVDVIIVVGLVTTKPLQLRTPKKKDHRIVSIVDAVTLFDAMKDIGELARFWKYEAGLRAMGGAAMADLADLFGSFRDAHGQLIDGAIVPNMIMLDPHWGANWRYDQLRKYWAAAPKNLPDSASAWEPKESQNKGSLRRVIARNTPRLAWSGRISDCTVHFVLDVDSVRLKVEDGQVLETFTHCAADSLAEREVLITSMLAMPYKRVVVECIARTYSLASLSKEERELAAGEPLFLNWTVISDHPQLEMHARLTVNLARILRELEQAEDASFEAECAASIVNLFFTHLQDRSISVEERELFSQTAVRQPRFVM</sequence>
<comment type="caution">
    <text evidence="2">The sequence shown here is derived from an EMBL/GenBank/DDBJ whole genome shotgun (WGS) entry which is preliminary data.</text>
</comment>
<keyword evidence="1" id="KW-0175">Coiled coil</keyword>
<evidence type="ECO:0000313" key="2">
    <source>
        <dbReference type="EMBL" id="KAL0630371.1"/>
    </source>
</evidence>
<gene>
    <name evidence="2" type="ORF">Q9L58_010782</name>
</gene>
<feature type="non-terminal residue" evidence="2">
    <location>
        <position position="456"/>
    </location>
</feature>
<dbReference type="Proteomes" id="UP001447188">
    <property type="component" value="Unassembled WGS sequence"/>
</dbReference>